<comment type="caution">
    <text evidence="1">The sequence shown here is derived from an EMBL/GenBank/DDBJ whole genome shotgun (WGS) entry which is preliminary data.</text>
</comment>
<evidence type="ECO:0000313" key="2">
    <source>
        <dbReference type="Proteomes" id="UP000323946"/>
    </source>
</evidence>
<gene>
    <name evidence="1" type="ORF">F1721_33465</name>
</gene>
<proteinExistence type="predicted"/>
<sequence length="191" mass="21614">MPIAYGDESFREHRQHGFYVLASVIFEAEVADDAREVLLGLRGKHRKLHWYEMEPYEQHRIIKHLADLDGLHVVVTGAPVPLQKQERARAKCLTQLVHELHGFGVDLLVLEARSAELNRRDVSTAAAARRSFLPKEAQFRVDHCPGPLEPMLWAADVVAGACRAAYLGHSEFHDMLADRVYDIEIDTGCRP</sequence>
<keyword evidence="2" id="KW-1185">Reference proteome</keyword>
<accession>A0A5M7B9I0</accession>
<dbReference type="EMBL" id="VWPH01000022">
    <property type="protein sequence ID" value="KAA5825350.1"/>
    <property type="molecule type" value="Genomic_DNA"/>
</dbReference>
<evidence type="ECO:0008006" key="3">
    <source>
        <dbReference type="Google" id="ProtNLM"/>
    </source>
</evidence>
<dbReference type="AlphaFoldDB" id="A0A5M7B9I0"/>
<dbReference type="OrthoDB" id="3255134at2"/>
<reference evidence="1 2" key="1">
    <citation type="submission" date="2019-09" db="EMBL/GenBank/DDBJ databases">
        <title>Draft genome sequence of the thermophilic Saccharopolyspora hirsuta VKM Ac-666T.</title>
        <authorList>
            <person name="Lobastova T.G."/>
            <person name="Fokina V."/>
            <person name="Bragin E.Y."/>
            <person name="Shtratnikova V.Y."/>
            <person name="Starodumova I.P."/>
            <person name="Tarlachkov S.V."/>
            <person name="Donova M.V."/>
        </authorList>
    </citation>
    <scope>NUCLEOTIDE SEQUENCE [LARGE SCALE GENOMIC DNA]</scope>
    <source>
        <strain evidence="1 2">VKM Ac-666</strain>
    </source>
</reference>
<dbReference type="RefSeq" id="WP_150070855.1">
    <property type="nucleotide sequence ID" value="NZ_JBEPDJ010000031.1"/>
</dbReference>
<evidence type="ECO:0000313" key="1">
    <source>
        <dbReference type="EMBL" id="KAA5825350.1"/>
    </source>
</evidence>
<organism evidence="1 2">
    <name type="scientific">Saccharopolyspora hirsuta</name>
    <dbReference type="NCBI Taxonomy" id="1837"/>
    <lineage>
        <taxon>Bacteria</taxon>
        <taxon>Bacillati</taxon>
        <taxon>Actinomycetota</taxon>
        <taxon>Actinomycetes</taxon>
        <taxon>Pseudonocardiales</taxon>
        <taxon>Pseudonocardiaceae</taxon>
        <taxon>Saccharopolyspora</taxon>
    </lineage>
</organism>
<dbReference type="Proteomes" id="UP000323946">
    <property type="component" value="Unassembled WGS sequence"/>
</dbReference>
<name>A0A5M7B9I0_SACHI</name>
<protein>
    <recommendedName>
        <fullName evidence="3">DUF3800 domain-containing protein</fullName>
    </recommendedName>
</protein>